<accession>A0ABR2BNS8</accession>
<evidence type="ECO:0000313" key="1">
    <source>
        <dbReference type="EMBL" id="KAK8508602.1"/>
    </source>
</evidence>
<evidence type="ECO:0000313" key="2">
    <source>
        <dbReference type="Proteomes" id="UP001472677"/>
    </source>
</evidence>
<dbReference type="EMBL" id="JBBPBM010000099">
    <property type="protein sequence ID" value="KAK8508602.1"/>
    <property type="molecule type" value="Genomic_DNA"/>
</dbReference>
<sequence length="125" mass="13913">MKPRDFGFRRLGGELGLVLIVWVQETVVIIPLLSPACPDPLSLMNRLSPVLVQHFSDRHTVCISFFKDHLFKCKSCHPKQWEPVGIKASGMNQSTILQGICFDCVGEEECSNRTSLAERQIGDGG</sequence>
<organism evidence="1 2">
    <name type="scientific">Hibiscus sabdariffa</name>
    <name type="common">roselle</name>
    <dbReference type="NCBI Taxonomy" id="183260"/>
    <lineage>
        <taxon>Eukaryota</taxon>
        <taxon>Viridiplantae</taxon>
        <taxon>Streptophyta</taxon>
        <taxon>Embryophyta</taxon>
        <taxon>Tracheophyta</taxon>
        <taxon>Spermatophyta</taxon>
        <taxon>Magnoliopsida</taxon>
        <taxon>eudicotyledons</taxon>
        <taxon>Gunneridae</taxon>
        <taxon>Pentapetalae</taxon>
        <taxon>rosids</taxon>
        <taxon>malvids</taxon>
        <taxon>Malvales</taxon>
        <taxon>Malvaceae</taxon>
        <taxon>Malvoideae</taxon>
        <taxon>Hibiscus</taxon>
    </lineage>
</organism>
<protein>
    <submittedName>
        <fullName evidence="1">Uncharacterized protein</fullName>
    </submittedName>
</protein>
<proteinExistence type="predicted"/>
<name>A0ABR2BNS8_9ROSI</name>
<reference evidence="1 2" key="1">
    <citation type="journal article" date="2024" name="G3 (Bethesda)">
        <title>Genome assembly of Hibiscus sabdariffa L. provides insights into metabolisms of medicinal natural products.</title>
        <authorList>
            <person name="Kim T."/>
        </authorList>
    </citation>
    <scope>NUCLEOTIDE SEQUENCE [LARGE SCALE GENOMIC DNA]</scope>
    <source>
        <strain evidence="1">TK-2024</strain>
        <tissue evidence="1">Old leaves</tissue>
    </source>
</reference>
<dbReference type="Proteomes" id="UP001472677">
    <property type="component" value="Unassembled WGS sequence"/>
</dbReference>
<comment type="caution">
    <text evidence="1">The sequence shown here is derived from an EMBL/GenBank/DDBJ whole genome shotgun (WGS) entry which is preliminary data.</text>
</comment>
<keyword evidence="2" id="KW-1185">Reference proteome</keyword>
<gene>
    <name evidence="1" type="ORF">V6N12_044518</name>
</gene>